<accession>A0ABY9X677</accession>
<dbReference type="EMBL" id="CP043494">
    <property type="protein sequence ID" value="WNG50914.1"/>
    <property type="molecule type" value="Genomic_DNA"/>
</dbReference>
<keyword evidence="2" id="KW-0812">Transmembrane</keyword>
<evidence type="ECO:0000256" key="1">
    <source>
        <dbReference type="SAM" id="Coils"/>
    </source>
</evidence>
<protein>
    <recommendedName>
        <fullName evidence="5">Tetratricopeptide repeat protein</fullName>
    </recommendedName>
</protein>
<evidence type="ECO:0008006" key="5">
    <source>
        <dbReference type="Google" id="ProtNLM"/>
    </source>
</evidence>
<feature type="coiled-coil region" evidence="1">
    <location>
        <begin position="85"/>
        <end position="112"/>
    </location>
</feature>
<gene>
    <name evidence="3" type="ORF">F0U60_47385</name>
</gene>
<sequence>MNRLYEALEYERALEKIEQAKRMVPGVEASVTLVLYEGIILAEMIRMDEANRAFRAALFLRPDAKLPVEVAPKLKKHFEFVRAEVQREMELVRDMREAKQRYEAAIAQRETKPGVPPPPEKTFASRSHALLPAVAGGVLLAAGGVSYGLSRSELSKLRGDDPRLATYEDARASASRGKTLQTMGLGLAGAGVVGLGVAVGLYLLGGPSEPMALGVSTDGTSAFVHGSWQ</sequence>
<organism evidence="3 4">
    <name type="scientific">Archangium minus</name>
    <dbReference type="NCBI Taxonomy" id="83450"/>
    <lineage>
        <taxon>Bacteria</taxon>
        <taxon>Pseudomonadati</taxon>
        <taxon>Myxococcota</taxon>
        <taxon>Myxococcia</taxon>
        <taxon>Myxococcales</taxon>
        <taxon>Cystobacterineae</taxon>
        <taxon>Archangiaceae</taxon>
        <taxon>Archangium</taxon>
    </lineage>
</organism>
<evidence type="ECO:0000313" key="3">
    <source>
        <dbReference type="EMBL" id="WNG50914.1"/>
    </source>
</evidence>
<feature type="transmembrane region" description="Helical" evidence="2">
    <location>
        <begin position="185"/>
        <end position="204"/>
    </location>
</feature>
<keyword evidence="2" id="KW-1133">Transmembrane helix</keyword>
<keyword evidence="4" id="KW-1185">Reference proteome</keyword>
<dbReference type="RefSeq" id="WP_395810566.1">
    <property type="nucleotide sequence ID" value="NZ_CP043494.1"/>
</dbReference>
<feature type="transmembrane region" description="Helical" evidence="2">
    <location>
        <begin position="129"/>
        <end position="149"/>
    </location>
</feature>
<name>A0ABY9X677_9BACT</name>
<dbReference type="Proteomes" id="UP001611383">
    <property type="component" value="Chromosome"/>
</dbReference>
<proteinExistence type="predicted"/>
<reference evidence="3 4" key="1">
    <citation type="submission" date="2019-08" db="EMBL/GenBank/DDBJ databases">
        <title>Archangium and Cystobacter genomes.</title>
        <authorList>
            <person name="Chen I.-C.K."/>
            <person name="Wielgoss S."/>
        </authorList>
    </citation>
    <scope>NUCLEOTIDE SEQUENCE [LARGE SCALE GENOMIC DNA]</scope>
    <source>
        <strain evidence="3 4">Cbm 6</strain>
    </source>
</reference>
<evidence type="ECO:0000256" key="2">
    <source>
        <dbReference type="SAM" id="Phobius"/>
    </source>
</evidence>
<evidence type="ECO:0000313" key="4">
    <source>
        <dbReference type="Proteomes" id="UP001611383"/>
    </source>
</evidence>
<keyword evidence="2" id="KW-0472">Membrane</keyword>
<keyword evidence="1" id="KW-0175">Coiled coil</keyword>